<protein>
    <submittedName>
        <fullName evidence="1">Uncharacterized protein</fullName>
    </submittedName>
</protein>
<proteinExistence type="predicted"/>
<organism evidence="1 2">
    <name type="scientific">Fusarium austroafricanum</name>
    <dbReference type="NCBI Taxonomy" id="2364996"/>
    <lineage>
        <taxon>Eukaryota</taxon>
        <taxon>Fungi</taxon>
        <taxon>Dikarya</taxon>
        <taxon>Ascomycota</taxon>
        <taxon>Pezizomycotina</taxon>
        <taxon>Sordariomycetes</taxon>
        <taxon>Hypocreomycetidae</taxon>
        <taxon>Hypocreales</taxon>
        <taxon>Nectriaceae</taxon>
        <taxon>Fusarium</taxon>
        <taxon>Fusarium concolor species complex</taxon>
    </lineage>
</organism>
<dbReference type="OrthoDB" id="426882at2759"/>
<dbReference type="EMBL" id="JAADJG010000769">
    <property type="protein sequence ID" value="KAF4437145.1"/>
    <property type="molecule type" value="Genomic_DNA"/>
</dbReference>
<dbReference type="Proteomes" id="UP000605986">
    <property type="component" value="Unassembled WGS sequence"/>
</dbReference>
<reference evidence="1" key="1">
    <citation type="submission" date="2020-01" db="EMBL/GenBank/DDBJ databases">
        <title>Identification and distribution of gene clusters putatively required for synthesis of sphingolipid metabolism inhibitors in phylogenetically diverse species of the filamentous fungus Fusarium.</title>
        <authorList>
            <person name="Kim H.-S."/>
            <person name="Busman M."/>
            <person name="Brown D.W."/>
            <person name="Divon H."/>
            <person name="Uhlig S."/>
            <person name="Proctor R.H."/>
        </authorList>
    </citation>
    <scope>NUCLEOTIDE SEQUENCE</scope>
    <source>
        <strain evidence="1">NRRL 53441</strain>
    </source>
</reference>
<name>A0A8H4NJ93_9HYPO</name>
<evidence type="ECO:0000313" key="2">
    <source>
        <dbReference type="Proteomes" id="UP000605986"/>
    </source>
</evidence>
<sequence>MNELGSIVFGGASARSLTLDEIIMFKRKLDDWRDTLPEPLQPRNLVYPLHLTLQLLAIQLQRAMEPKDLQLVQTHATAACIGEDEQVLIAEHSHSLWPIPGMITIDEDPEKTRLKNLIAGFNNTHIQPDDADDN</sequence>
<comment type="caution">
    <text evidence="1">The sequence shown here is derived from an EMBL/GenBank/DDBJ whole genome shotgun (WGS) entry which is preliminary data.</text>
</comment>
<accession>A0A8H4NJ93</accession>
<keyword evidence="2" id="KW-1185">Reference proteome</keyword>
<gene>
    <name evidence="1" type="ORF">F53441_13103</name>
</gene>
<dbReference type="AlphaFoldDB" id="A0A8H4NJ93"/>
<evidence type="ECO:0000313" key="1">
    <source>
        <dbReference type="EMBL" id="KAF4437145.1"/>
    </source>
</evidence>